<gene>
    <name evidence="1" type="ORF">SAMN00790413_01907</name>
</gene>
<accession>A0A1W1VJ42</accession>
<evidence type="ECO:0000313" key="2">
    <source>
        <dbReference type="Proteomes" id="UP000192582"/>
    </source>
</evidence>
<dbReference type="Proteomes" id="UP000192582">
    <property type="component" value="Unassembled WGS sequence"/>
</dbReference>
<organism evidence="1 2">
    <name type="scientific">Deinococcus hopiensis KR-140</name>
    <dbReference type="NCBI Taxonomy" id="695939"/>
    <lineage>
        <taxon>Bacteria</taxon>
        <taxon>Thermotogati</taxon>
        <taxon>Deinococcota</taxon>
        <taxon>Deinococci</taxon>
        <taxon>Deinococcales</taxon>
        <taxon>Deinococcaceae</taxon>
        <taxon>Deinococcus</taxon>
    </lineage>
</organism>
<dbReference type="AlphaFoldDB" id="A0A1W1VJ42"/>
<dbReference type="EMBL" id="FWWU01000009">
    <property type="protein sequence ID" value="SMB93250.1"/>
    <property type="molecule type" value="Genomic_DNA"/>
</dbReference>
<proteinExistence type="predicted"/>
<protein>
    <submittedName>
        <fullName evidence="1">Uncharacterized protein</fullName>
    </submittedName>
</protein>
<keyword evidence="2" id="KW-1185">Reference proteome</keyword>
<name>A0A1W1VJ42_9DEIO</name>
<evidence type="ECO:0000313" key="1">
    <source>
        <dbReference type="EMBL" id="SMB93250.1"/>
    </source>
</evidence>
<dbReference type="RefSeq" id="WP_084049280.1">
    <property type="nucleotide sequence ID" value="NZ_FWWU01000009.1"/>
</dbReference>
<dbReference type="STRING" id="695939.SAMN00790413_01907"/>
<sequence length="133" mass="13806">MPAKLESFALDGTTHVSLVELGVVVPGASSLSTTDFLVKNTGDVAYPTGVQVVVAASGSSPAYAWISGTAVHRDASDNVIASHNFTGNTPANFTDPFGVGHTLIVQSIATVPPAAPLNEVGFVFRWLIQQRPS</sequence>
<reference evidence="1 2" key="1">
    <citation type="submission" date="2017-04" db="EMBL/GenBank/DDBJ databases">
        <authorList>
            <person name="Afonso C.L."/>
            <person name="Miller P.J."/>
            <person name="Scott M.A."/>
            <person name="Spackman E."/>
            <person name="Goraichik I."/>
            <person name="Dimitrov K.M."/>
            <person name="Suarez D.L."/>
            <person name="Swayne D.E."/>
        </authorList>
    </citation>
    <scope>NUCLEOTIDE SEQUENCE [LARGE SCALE GENOMIC DNA]</scope>
    <source>
        <strain evidence="1 2">KR-140</strain>
    </source>
</reference>